<dbReference type="Gramene" id="EFJ16389">
    <property type="protein sequence ID" value="EFJ16389"/>
    <property type="gene ID" value="SELMODRAFT_116842"/>
</dbReference>
<dbReference type="PANTHER" id="PTHR47926:SF454">
    <property type="entry name" value="REPEAT-CONTAINING PROTEIN, PUTATIVE-RELATED"/>
    <property type="match status" value="1"/>
</dbReference>
<dbReference type="eggNOG" id="KOG4197">
    <property type="taxonomic scope" value="Eukaryota"/>
</dbReference>
<dbReference type="Pfam" id="PF01535">
    <property type="entry name" value="PPR"/>
    <property type="match status" value="4"/>
</dbReference>
<dbReference type="EMBL" id="GL377619">
    <property type="protein sequence ID" value="EFJ16389.1"/>
    <property type="molecule type" value="Genomic_DNA"/>
</dbReference>
<dbReference type="PANTHER" id="PTHR47926">
    <property type="entry name" value="PENTATRICOPEPTIDE REPEAT-CONTAINING PROTEIN"/>
    <property type="match status" value="1"/>
</dbReference>
<protein>
    <recommendedName>
        <fullName evidence="5">Pentacotripeptide-repeat region of PRORP domain-containing protein</fullName>
    </recommendedName>
</protein>
<evidence type="ECO:0008006" key="5">
    <source>
        <dbReference type="Google" id="ProtNLM"/>
    </source>
</evidence>
<name>D8SGQ6_SELML</name>
<sequence length="567" mass="63745">MKGLDPSSRLPQVFRRFLCVAAHRSLEQTLDLVVSSSSSSCSSWTSALSSSYAELLRRCGRARALEDGRRVHAHIVSTGQSQNPFLGNLLVQMYGKCGSLGEARRAFDGIPESKRNVYSWGLMISAYAQSGHHKQAIDLFQTMQETKTMVVKADCVILASVLGSCAASGDLQTGKAIHEKISSGCLDSNLVVETALLDMYAKCGKVAEARGTFDRMKERDVISWNAMLAAYAQTGHNTHAINLYHGMCCEGVFPDEFTFSTIVTSCSSLRLLNLVHAVIVESGMQHDDGIYCGLIKSYAKLNQIEESERIFRDPVYWNALIAAHGLYGHTPRVLRLFSAMQLEGLAPDEVTFTSVLATCGRSRVARCGRGVFQAMISDYGMRPSLAHYRCLIHLFGRGGHLGAAKELIESMEYEPGDVEWTSLLGFCRLHGGLANVKLGREAAIRALEINPENETAYVLLLNLNAAVHRLEDAKRRWRRRVMENRRRPRYLWRWMREPTWRSLLQGHPHERRMSQRRRHAFIEKLDWRAGVKGRRRQQLQLSNKLPAKTLARMHAFKDYLSPDAWTG</sequence>
<evidence type="ECO:0000256" key="2">
    <source>
        <dbReference type="PROSITE-ProRule" id="PRU00708"/>
    </source>
</evidence>
<evidence type="ECO:0000256" key="1">
    <source>
        <dbReference type="ARBA" id="ARBA00022737"/>
    </source>
</evidence>
<evidence type="ECO:0000313" key="3">
    <source>
        <dbReference type="EMBL" id="EFJ16389.1"/>
    </source>
</evidence>
<evidence type="ECO:0000313" key="4">
    <source>
        <dbReference type="Proteomes" id="UP000001514"/>
    </source>
</evidence>
<dbReference type="FunCoup" id="D8SGQ6">
    <property type="interactions" value="436"/>
</dbReference>
<dbReference type="InterPro" id="IPR011990">
    <property type="entry name" value="TPR-like_helical_dom_sf"/>
</dbReference>
<dbReference type="GO" id="GO:0048731">
    <property type="term" value="P:system development"/>
    <property type="evidence" value="ECO:0007669"/>
    <property type="project" value="UniProtKB-ARBA"/>
</dbReference>
<dbReference type="PROSITE" id="PS51375">
    <property type="entry name" value="PPR"/>
    <property type="match status" value="4"/>
</dbReference>
<organism evidence="4">
    <name type="scientific">Selaginella moellendorffii</name>
    <name type="common">Spikemoss</name>
    <dbReference type="NCBI Taxonomy" id="88036"/>
    <lineage>
        <taxon>Eukaryota</taxon>
        <taxon>Viridiplantae</taxon>
        <taxon>Streptophyta</taxon>
        <taxon>Embryophyta</taxon>
        <taxon>Tracheophyta</taxon>
        <taxon>Lycopodiopsida</taxon>
        <taxon>Selaginellales</taxon>
        <taxon>Selaginellaceae</taxon>
        <taxon>Selaginella</taxon>
    </lineage>
</organism>
<dbReference type="AlphaFoldDB" id="D8SGQ6"/>
<dbReference type="NCBIfam" id="TIGR00756">
    <property type="entry name" value="PPR"/>
    <property type="match status" value="3"/>
</dbReference>
<feature type="repeat" description="PPR" evidence="2">
    <location>
        <begin position="189"/>
        <end position="219"/>
    </location>
</feature>
<reference evidence="3 4" key="1">
    <citation type="journal article" date="2011" name="Science">
        <title>The Selaginella genome identifies genetic changes associated with the evolution of vascular plants.</title>
        <authorList>
            <person name="Banks J.A."/>
            <person name="Nishiyama T."/>
            <person name="Hasebe M."/>
            <person name="Bowman J.L."/>
            <person name="Gribskov M."/>
            <person name="dePamphilis C."/>
            <person name="Albert V.A."/>
            <person name="Aono N."/>
            <person name="Aoyama T."/>
            <person name="Ambrose B.A."/>
            <person name="Ashton N.W."/>
            <person name="Axtell M.J."/>
            <person name="Barker E."/>
            <person name="Barker M.S."/>
            <person name="Bennetzen J.L."/>
            <person name="Bonawitz N.D."/>
            <person name="Chapple C."/>
            <person name="Cheng C."/>
            <person name="Correa L.G."/>
            <person name="Dacre M."/>
            <person name="DeBarry J."/>
            <person name="Dreyer I."/>
            <person name="Elias M."/>
            <person name="Engstrom E.M."/>
            <person name="Estelle M."/>
            <person name="Feng L."/>
            <person name="Finet C."/>
            <person name="Floyd S.K."/>
            <person name="Frommer W.B."/>
            <person name="Fujita T."/>
            <person name="Gramzow L."/>
            <person name="Gutensohn M."/>
            <person name="Harholt J."/>
            <person name="Hattori M."/>
            <person name="Heyl A."/>
            <person name="Hirai T."/>
            <person name="Hiwatashi Y."/>
            <person name="Ishikawa M."/>
            <person name="Iwata M."/>
            <person name="Karol K.G."/>
            <person name="Koehler B."/>
            <person name="Kolukisaoglu U."/>
            <person name="Kubo M."/>
            <person name="Kurata T."/>
            <person name="Lalonde S."/>
            <person name="Li K."/>
            <person name="Li Y."/>
            <person name="Litt A."/>
            <person name="Lyons E."/>
            <person name="Manning G."/>
            <person name="Maruyama T."/>
            <person name="Michael T.P."/>
            <person name="Mikami K."/>
            <person name="Miyazaki S."/>
            <person name="Morinaga S."/>
            <person name="Murata T."/>
            <person name="Mueller-Roeber B."/>
            <person name="Nelson D.R."/>
            <person name="Obara M."/>
            <person name="Oguri Y."/>
            <person name="Olmstead R.G."/>
            <person name="Onodera N."/>
            <person name="Petersen B.L."/>
            <person name="Pils B."/>
            <person name="Prigge M."/>
            <person name="Rensing S.A."/>
            <person name="Riano-Pachon D.M."/>
            <person name="Roberts A.W."/>
            <person name="Sato Y."/>
            <person name="Scheller H.V."/>
            <person name="Schulz B."/>
            <person name="Schulz C."/>
            <person name="Shakirov E.V."/>
            <person name="Shibagaki N."/>
            <person name="Shinohara N."/>
            <person name="Shippen D.E."/>
            <person name="Soerensen I."/>
            <person name="Sotooka R."/>
            <person name="Sugimoto N."/>
            <person name="Sugita M."/>
            <person name="Sumikawa N."/>
            <person name="Tanurdzic M."/>
            <person name="Theissen G."/>
            <person name="Ulvskov P."/>
            <person name="Wakazuki S."/>
            <person name="Weng J.K."/>
            <person name="Willats W.W."/>
            <person name="Wipf D."/>
            <person name="Wolf P.G."/>
            <person name="Yang L."/>
            <person name="Zimmer A.D."/>
            <person name="Zhu Q."/>
            <person name="Mitros T."/>
            <person name="Hellsten U."/>
            <person name="Loque D."/>
            <person name="Otillar R."/>
            <person name="Salamov A."/>
            <person name="Schmutz J."/>
            <person name="Shapiro H."/>
            <person name="Lindquist E."/>
            <person name="Lucas S."/>
            <person name="Rokhsar D."/>
            <person name="Grigoriev I.V."/>
        </authorList>
    </citation>
    <scope>NUCLEOTIDE SEQUENCE [LARGE SCALE GENOMIC DNA]</scope>
</reference>
<dbReference type="InterPro" id="IPR002885">
    <property type="entry name" value="PPR_rpt"/>
</dbReference>
<gene>
    <name evidence="3" type="ORF">SELMODRAFT_116842</name>
</gene>
<dbReference type="GO" id="GO:0003723">
    <property type="term" value="F:RNA binding"/>
    <property type="evidence" value="ECO:0007669"/>
    <property type="project" value="InterPro"/>
</dbReference>
<dbReference type="SUPFAM" id="SSF48452">
    <property type="entry name" value="TPR-like"/>
    <property type="match status" value="1"/>
</dbReference>
<feature type="repeat" description="PPR" evidence="2">
    <location>
        <begin position="220"/>
        <end position="254"/>
    </location>
</feature>
<feature type="repeat" description="PPR" evidence="2">
    <location>
        <begin position="313"/>
        <end position="347"/>
    </location>
</feature>
<keyword evidence="4" id="KW-1185">Reference proteome</keyword>
<feature type="repeat" description="PPR" evidence="2">
    <location>
        <begin position="116"/>
        <end position="150"/>
    </location>
</feature>
<dbReference type="InterPro" id="IPR046960">
    <property type="entry name" value="PPR_At4g14850-like_plant"/>
</dbReference>
<dbReference type="GO" id="GO:0009451">
    <property type="term" value="P:RNA modification"/>
    <property type="evidence" value="ECO:0007669"/>
    <property type="project" value="InterPro"/>
</dbReference>
<dbReference type="Pfam" id="PF13041">
    <property type="entry name" value="PPR_2"/>
    <property type="match status" value="1"/>
</dbReference>
<dbReference type="FunFam" id="1.25.40.10:FF:000381">
    <property type="entry name" value="Pentatricopeptide repeat-containing protein"/>
    <property type="match status" value="1"/>
</dbReference>
<accession>D8SGQ6</accession>
<dbReference type="KEGG" id="smo:SELMODRAFT_116842"/>
<dbReference type="Gene3D" id="1.25.40.10">
    <property type="entry name" value="Tetratricopeptide repeat domain"/>
    <property type="match status" value="3"/>
</dbReference>
<dbReference type="Proteomes" id="UP000001514">
    <property type="component" value="Unassembled WGS sequence"/>
</dbReference>
<proteinExistence type="predicted"/>
<keyword evidence="1" id="KW-0677">Repeat</keyword>
<dbReference type="FunFam" id="1.25.40.10:FF:000031">
    <property type="entry name" value="Pentatricopeptide repeat-containing protein mitochondrial"/>
    <property type="match status" value="1"/>
</dbReference>
<dbReference type="FunFam" id="1.25.40.10:FF:000158">
    <property type="entry name" value="pentatricopeptide repeat-containing protein At2g33680"/>
    <property type="match status" value="1"/>
</dbReference>
<dbReference type="InParanoid" id="D8SGQ6"/>
<dbReference type="HOGENOM" id="CLU_002706_0_1_1"/>